<dbReference type="Proteomes" id="UP000061018">
    <property type="component" value="Chromosome"/>
</dbReference>
<dbReference type="EMBL" id="CP012382">
    <property type="protein sequence ID" value="AKZ58566.1"/>
    <property type="molecule type" value="Genomic_DNA"/>
</dbReference>
<evidence type="ECO:0000313" key="3">
    <source>
        <dbReference type="Proteomes" id="UP000061018"/>
    </source>
</evidence>
<organism evidence="2 3">
    <name type="scientific">Streptomyces ambofaciens (strain ATCC 23877 / 3486 / DSM 40053 / JCM 4204 / NBRC 12836 / NRRL B-2516)</name>
    <dbReference type="NCBI Taxonomy" id="278992"/>
    <lineage>
        <taxon>Bacteria</taxon>
        <taxon>Bacillati</taxon>
        <taxon>Actinomycetota</taxon>
        <taxon>Actinomycetes</taxon>
        <taxon>Kitasatosporales</taxon>
        <taxon>Streptomycetaceae</taxon>
        <taxon>Streptomyces</taxon>
    </lineage>
</organism>
<name>A0A0K2B0A1_STRA7</name>
<proteinExistence type="predicted"/>
<feature type="region of interest" description="Disordered" evidence="1">
    <location>
        <begin position="143"/>
        <end position="191"/>
    </location>
</feature>
<dbReference type="KEGG" id="samb:SAM23877_5521"/>
<protein>
    <submittedName>
        <fullName evidence="2">Uncharacterized protein</fullName>
    </submittedName>
</protein>
<evidence type="ECO:0000313" key="2">
    <source>
        <dbReference type="EMBL" id="AKZ58566.1"/>
    </source>
</evidence>
<reference evidence="3" key="1">
    <citation type="journal article" date="2015" name="J. Biotechnol.">
        <title>Complete genome sequence of Streptomyces ambofaciens ATCC 23877, the spiramycin producer.</title>
        <authorList>
            <person name="Thibessard A."/>
            <person name="Haas D."/>
            <person name="Gerbaud C."/>
            <person name="Aigle B."/>
            <person name="Lautru S."/>
            <person name="Pernodet J.L."/>
            <person name="Leblond P."/>
        </authorList>
    </citation>
    <scope>NUCLEOTIDE SEQUENCE [LARGE SCALE GENOMIC DNA]</scope>
    <source>
        <strain evidence="3">ATCC 23877 / 3486 / DSM 40053 / JCM 4204 / NBRC 12836 / NRRL B-2516</strain>
    </source>
</reference>
<evidence type="ECO:0000256" key="1">
    <source>
        <dbReference type="SAM" id="MobiDB-lite"/>
    </source>
</evidence>
<accession>A0A0K2B0A1</accession>
<feature type="compositionally biased region" description="Basic residues" evidence="1">
    <location>
        <begin position="151"/>
        <end position="163"/>
    </location>
</feature>
<gene>
    <name evidence="2" type="ORF">SAM23877_5521</name>
</gene>
<sequence length="247" mass="26585">MTRPPKAAVPGTAVDEVGWCMEGLPLCSRCASDVLGALRTERRRAGLRPGGWGAVPVRGHGRRVRRGAGLRPARTFRHSGERSGWPSGHALGVGGPLRDGNEFGELCAGASEAYDRSVAAGARASRVGTYSDLVCRFGVTKTHPRNELGFPRRHPLSPRHPRHPPAASARHDTLPPPRPRTTPSRRLGPARVRAAADARTAAGSRTVAGARAGTARVVRRTHGHGTRPHPRLRPRRARCGCCPRYRL</sequence>
<feature type="compositionally biased region" description="Low complexity" evidence="1">
    <location>
        <begin position="181"/>
        <end position="191"/>
    </location>
</feature>
<dbReference type="AlphaFoldDB" id="A0A0K2B0A1"/>